<dbReference type="Proteomes" id="UP001054252">
    <property type="component" value="Unassembled WGS sequence"/>
</dbReference>
<evidence type="ECO:0000256" key="1">
    <source>
        <dbReference type="ARBA" id="ARBA00022664"/>
    </source>
</evidence>
<dbReference type="InterPro" id="IPR000504">
    <property type="entry name" value="RRM_dom"/>
</dbReference>
<dbReference type="InterPro" id="IPR035979">
    <property type="entry name" value="RBD_domain_sf"/>
</dbReference>
<keyword evidence="3" id="KW-0508">mRNA splicing</keyword>
<dbReference type="EMBL" id="BPVZ01000032">
    <property type="protein sequence ID" value="GKV10219.1"/>
    <property type="molecule type" value="Genomic_DNA"/>
</dbReference>
<reference evidence="6 7" key="1">
    <citation type="journal article" date="2021" name="Commun. Biol.">
        <title>The genome of Shorea leprosula (Dipterocarpaceae) highlights the ecological relevance of drought in aseasonal tropical rainforests.</title>
        <authorList>
            <person name="Ng K.K.S."/>
            <person name="Kobayashi M.J."/>
            <person name="Fawcett J.A."/>
            <person name="Hatakeyama M."/>
            <person name="Paape T."/>
            <person name="Ng C.H."/>
            <person name="Ang C.C."/>
            <person name="Tnah L.H."/>
            <person name="Lee C.T."/>
            <person name="Nishiyama T."/>
            <person name="Sese J."/>
            <person name="O'Brien M.J."/>
            <person name="Copetti D."/>
            <person name="Mohd Noor M.I."/>
            <person name="Ong R.C."/>
            <person name="Putra M."/>
            <person name="Sireger I.Z."/>
            <person name="Indrioko S."/>
            <person name="Kosugi Y."/>
            <person name="Izuno A."/>
            <person name="Isagi Y."/>
            <person name="Lee S.L."/>
            <person name="Shimizu K.K."/>
        </authorList>
    </citation>
    <scope>NUCLEOTIDE SEQUENCE [LARGE SCALE GENOMIC DNA]</scope>
    <source>
        <strain evidence="6">214</strain>
    </source>
</reference>
<evidence type="ECO:0000313" key="6">
    <source>
        <dbReference type="EMBL" id="GKV10219.1"/>
    </source>
</evidence>
<dbReference type="InterPro" id="IPR012677">
    <property type="entry name" value="Nucleotide-bd_a/b_plait_sf"/>
</dbReference>
<gene>
    <name evidence="6" type="ORF">SLEP1_g21617</name>
</gene>
<evidence type="ECO:0000256" key="4">
    <source>
        <dbReference type="PROSITE-ProRule" id="PRU00176"/>
    </source>
</evidence>
<dbReference type="GO" id="GO:0008380">
    <property type="term" value="P:RNA splicing"/>
    <property type="evidence" value="ECO:0007669"/>
    <property type="project" value="UniProtKB-KW"/>
</dbReference>
<organism evidence="6 7">
    <name type="scientific">Rubroshorea leprosula</name>
    <dbReference type="NCBI Taxonomy" id="152421"/>
    <lineage>
        <taxon>Eukaryota</taxon>
        <taxon>Viridiplantae</taxon>
        <taxon>Streptophyta</taxon>
        <taxon>Embryophyta</taxon>
        <taxon>Tracheophyta</taxon>
        <taxon>Spermatophyta</taxon>
        <taxon>Magnoliopsida</taxon>
        <taxon>eudicotyledons</taxon>
        <taxon>Gunneridae</taxon>
        <taxon>Pentapetalae</taxon>
        <taxon>rosids</taxon>
        <taxon>malvids</taxon>
        <taxon>Malvales</taxon>
        <taxon>Dipterocarpaceae</taxon>
        <taxon>Rubroshorea</taxon>
    </lineage>
</organism>
<evidence type="ECO:0000256" key="3">
    <source>
        <dbReference type="ARBA" id="ARBA00023187"/>
    </source>
</evidence>
<dbReference type="PROSITE" id="PS50102">
    <property type="entry name" value="RRM"/>
    <property type="match status" value="1"/>
</dbReference>
<dbReference type="GO" id="GO:0005681">
    <property type="term" value="C:spliceosomal complex"/>
    <property type="evidence" value="ECO:0007669"/>
    <property type="project" value="UniProtKB-KW"/>
</dbReference>
<dbReference type="Gene3D" id="3.30.70.330">
    <property type="match status" value="1"/>
</dbReference>
<keyword evidence="4" id="KW-0694">RNA-binding</keyword>
<dbReference type="AlphaFoldDB" id="A0AAV5J6K4"/>
<dbReference type="SUPFAM" id="SSF54928">
    <property type="entry name" value="RNA-binding domain, RBD"/>
    <property type="match status" value="1"/>
</dbReference>
<proteinExistence type="predicted"/>
<protein>
    <recommendedName>
        <fullName evidence="5">RRM domain-containing protein</fullName>
    </recommendedName>
</protein>
<feature type="domain" description="RRM" evidence="5">
    <location>
        <begin position="74"/>
        <end position="151"/>
    </location>
</feature>
<dbReference type="GO" id="GO:0003723">
    <property type="term" value="F:RNA binding"/>
    <property type="evidence" value="ECO:0007669"/>
    <property type="project" value="UniProtKB-UniRule"/>
</dbReference>
<evidence type="ECO:0000313" key="7">
    <source>
        <dbReference type="Proteomes" id="UP001054252"/>
    </source>
</evidence>
<evidence type="ECO:0000259" key="5">
    <source>
        <dbReference type="PROSITE" id="PS50102"/>
    </source>
</evidence>
<keyword evidence="1" id="KW-0507">mRNA processing</keyword>
<dbReference type="PANTHER" id="PTHR23147">
    <property type="entry name" value="SERINE/ARGININE RICH SPLICING FACTOR"/>
    <property type="match status" value="1"/>
</dbReference>
<keyword evidence="7" id="KW-1185">Reference proteome</keyword>
<keyword evidence="2" id="KW-0747">Spliceosome</keyword>
<dbReference type="InterPro" id="IPR050907">
    <property type="entry name" value="SRSF"/>
</dbReference>
<name>A0AAV5J6K4_9ROSI</name>
<comment type="caution">
    <text evidence="6">The sequence shown here is derived from an EMBL/GenBank/DDBJ whole genome shotgun (WGS) entry which is preliminary data.</text>
</comment>
<sequence length="194" mass="23003">MRERVSERVSWDLGGHRSRVRQPALNWEQDGSCHSNYQRNRGQVAVGKMQFNQNHGRKMQKDGPYNWGLYKQATSYFFTNYPDDWSYDEMWRTFLRYGRVYDIYASNRKSKNGSRFGFVRFLGVKDKKELESKLDQIWVGGWKLWVNRPRYDEQQKEGGVKKSFRGAMTVTQNRSFAEVVKGTQGNNTEEEQNK</sequence>
<accession>A0AAV5J6K4</accession>
<dbReference type="GO" id="GO:0006397">
    <property type="term" value="P:mRNA processing"/>
    <property type="evidence" value="ECO:0007669"/>
    <property type="project" value="UniProtKB-KW"/>
</dbReference>
<evidence type="ECO:0000256" key="2">
    <source>
        <dbReference type="ARBA" id="ARBA00022728"/>
    </source>
</evidence>